<evidence type="ECO:0000313" key="10">
    <source>
        <dbReference type="Proteomes" id="UP000610303"/>
    </source>
</evidence>
<proteinExistence type="inferred from homology"/>
<evidence type="ECO:0000256" key="4">
    <source>
        <dbReference type="ARBA" id="ARBA00022989"/>
    </source>
</evidence>
<comment type="subcellular location">
    <subcellularLocation>
        <location evidence="1">Cell membrane</location>
        <topology evidence="1">Multi-pass membrane protein</topology>
    </subcellularLocation>
</comment>
<evidence type="ECO:0000313" key="9">
    <source>
        <dbReference type="EMBL" id="GGR27539.1"/>
    </source>
</evidence>
<evidence type="ECO:0000256" key="1">
    <source>
        <dbReference type="ARBA" id="ARBA00004651"/>
    </source>
</evidence>
<evidence type="ECO:0000256" key="7">
    <source>
        <dbReference type="SAM" id="Phobius"/>
    </source>
</evidence>
<organism evidence="9 10">
    <name type="scientific">Agromyces mediolanus</name>
    <name type="common">Corynebacterium mediolanum</name>
    <dbReference type="NCBI Taxonomy" id="41986"/>
    <lineage>
        <taxon>Bacteria</taxon>
        <taxon>Bacillati</taxon>
        <taxon>Actinomycetota</taxon>
        <taxon>Actinomycetes</taxon>
        <taxon>Micrococcales</taxon>
        <taxon>Microbacteriaceae</taxon>
        <taxon>Agromyces</taxon>
    </lineage>
</organism>
<feature type="domain" description="Threonine/serine exporter-like N-terminal" evidence="8">
    <location>
        <begin position="2"/>
        <end position="231"/>
    </location>
</feature>
<name>A0A918CJK3_AGRME</name>
<feature type="transmembrane region" description="Helical" evidence="7">
    <location>
        <begin position="303"/>
        <end position="330"/>
    </location>
</feature>
<feature type="transmembrane region" description="Helical" evidence="7">
    <location>
        <begin position="212"/>
        <end position="235"/>
    </location>
</feature>
<comment type="similarity">
    <text evidence="6">Belongs to the ThrE exporter (TC 2.A.79) family.</text>
</comment>
<reference evidence="9" key="2">
    <citation type="submission" date="2020-09" db="EMBL/GenBank/DDBJ databases">
        <authorList>
            <person name="Sun Q."/>
            <person name="Ohkuma M."/>
        </authorList>
    </citation>
    <scope>NUCLEOTIDE SEQUENCE</scope>
    <source>
        <strain evidence="9">JCM 3346</strain>
    </source>
</reference>
<reference evidence="9" key="1">
    <citation type="journal article" date="2014" name="Int. J. Syst. Evol. Microbiol.">
        <title>Complete genome sequence of Corynebacterium casei LMG S-19264T (=DSM 44701T), isolated from a smear-ripened cheese.</title>
        <authorList>
            <consortium name="US DOE Joint Genome Institute (JGI-PGF)"/>
            <person name="Walter F."/>
            <person name="Albersmeier A."/>
            <person name="Kalinowski J."/>
            <person name="Ruckert C."/>
        </authorList>
    </citation>
    <scope>NUCLEOTIDE SEQUENCE</scope>
    <source>
        <strain evidence="9">JCM 3346</strain>
    </source>
</reference>
<dbReference type="GO" id="GO:0005886">
    <property type="term" value="C:plasma membrane"/>
    <property type="evidence" value="ECO:0007669"/>
    <property type="project" value="UniProtKB-SubCell"/>
</dbReference>
<keyword evidence="10" id="KW-1185">Reference proteome</keyword>
<keyword evidence="2" id="KW-1003">Cell membrane</keyword>
<dbReference type="GO" id="GO:0022857">
    <property type="term" value="F:transmembrane transporter activity"/>
    <property type="evidence" value="ECO:0007669"/>
    <property type="project" value="InterPro"/>
</dbReference>
<dbReference type="InterPro" id="IPR050539">
    <property type="entry name" value="ThrE_Dicarb/AminoAcid_Exp"/>
</dbReference>
<sequence>MALLDAGASVTDVATSLTRAAARHDAGRLDFSVLPELVITTEPVSGATLVAQTQSPPLAFAQAAAVNRLARAVEAGSVPLADITRGLARIRAAARSHDGLKWVAGAALVALGLALLFRCPWWAVVLAFVAGAGVGIVTRLLERIRSAAAIAPFLTACVSTLAVGATAAALGTGPVPLYAVCAPVAILVPGAVITKALLELTATDIVTGSARLSYGLIVLGFMAAGIAAGGTLTGLRVDPHSVSLVGTAAQATGLGSGWQQLPPVWCSWLGVVVLALGVGIAFGSGLALNLVNLVVMTGAYATLTALTPLLGSVTATGATAAALFVAARLIEGLTLAVPATVSFQPAFLLLVPGTVGLVSLAAFDPAEVVAALLTFVSLCIGTKIGEAVSELVVHRRA</sequence>
<dbReference type="PANTHER" id="PTHR34390">
    <property type="entry name" value="UPF0442 PROTEIN YJJB-RELATED"/>
    <property type="match status" value="1"/>
</dbReference>
<dbReference type="EMBL" id="BMRJ01000002">
    <property type="protein sequence ID" value="GGR27539.1"/>
    <property type="molecule type" value="Genomic_DNA"/>
</dbReference>
<dbReference type="PANTHER" id="PTHR34390:SF2">
    <property type="entry name" value="SUCCINATE TRANSPORTER SUBUNIT YJJP-RELATED"/>
    <property type="match status" value="1"/>
</dbReference>
<dbReference type="Pfam" id="PF06738">
    <property type="entry name" value="ThrE"/>
    <property type="match status" value="1"/>
</dbReference>
<evidence type="ECO:0000256" key="6">
    <source>
        <dbReference type="ARBA" id="ARBA00034125"/>
    </source>
</evidence>
<evidence type="ECO:0000259" key="8">
    <source>
        <dbReference type="Pfam" id="PF06738"/>
    </source>
</evidence>
<accession>A0A918CJK3</accession>
<evidence type="ECO:0000256" key="2">
    <source>
        <dbReference type="ARBA" id="ARBA00022475"/>
    </source>
</evidence>
<protein>
    <recommendedName>
        <fullName evidence="8">Threonine/serine exporter-like N-terminal domain-containing protein</fullName>
    </recommendedName>
</protein>
<dbReference type="GO" id="GO:0015744">
    <property type="term" value="P:succinate transport"/>
    <property type="evidence" value="ECO:0007669"/>
    <property type="project" value="TreeGrafter"/>
</dbReference>
<feature type="transmembrane region" description="Helical" evidence="7">
    <location>
        <begin position="177"/>
        <end position="200"/>
    </location>
</feature>
<dbReference type="Proteomes" id="UP000610303">
    <property type="component" value="Unassembled WGS sequence"/>
</dbReference>
<feature type="transmembrane region" description="Helical" evidence="7">
    <location>
        <begin position="342"/>
        <end position="363"/>
    </location>
</feature>
<comment type="caution">
    <text evidence="9">The sequence shown here is derived from an EMBL/GenBank/DDBJ whole genome shotgun (WGS) entry which is preliminary data.</text>
</comment>
<keyword evidence="3 7" id="KW-0812">Transmembrane</keyword>
<feature type="transmembrane region" description="Helical" evidence="7">
    <location>
        <begin position="99"/>
        <end position="117"/>
    </location>
</feature>
<feature type="transmembrane region" description="Helical" evidence="7">
    <location>
        <begin position="268"/>
        <end position="291"/>
    </location>
</feature>
<gene>
    <name evidence="9" type="ORF">GCM10010196_21440</name>
</gene>
<keyword evidence="5 7" id="KW-0472">Membrane</keyword>
<feature type="transmembrane region" description="Helical" evidence="7">
    <location>
        <begin position="123"/>
        <end position="141"/>
    </location>
</feature>
<evidence type="ECO:0000256" key="5">
    <source>
        <dbReference type="ARBA" id="ARBA00023136"/>
    </source>
</evidence>
<dbReference type="AlphaFoldDB" id="A0A918CJK3"/>
<keyword evidence="4 7" id="KW-1133">Transmembrane helix</keyword>
<feature type="transmembrane region" description="Helical" evidence="7">
    <location>
        <begin position="148"/>
        <end position="171"/>
    </location>
</feature>
<evidence type="ECO:0000256" key="3">
    <source>
        <dbReference type="ARBA" id="ARBA00022692"/>
    </source>
</evidence>
<dbReference type="RefSeq" id="WP_229781686.1">
    <property type="nucleotide sequence ID" value="NZ_BMRJ01000002.1"/>
</dbReference>
<dbReference type="InterPro" id="IPR010619">
    <property type="entry name" value="ThrE-like_N"/>
</dbReference>